<dbReference type="PANTHER" id="PTHR19328:SF13">
    <property type="entry name" value="HIPL1 PROTEIN"/>
    <property type="match status" value="1"/>
</dbReference>
<feature type="region of interest" description="Disordered" evidence="3">
    <location>
        <begin position="51"/>
        <end position="70"/>
    </location>
</feature>
<dbReference type="InterPro" id="IPR012938">
    <property type="entry name" value="Glc/Sorbosone_DH"/>
</dbReference>
<feature type="region of interest" description="Disordered" evidence="3">
    <location>
        <begin position="1"/>
        <end position="22"/>
    </location>
</feature>
<dbReference type="InterPro" id="IPR013320">
    <property type="entry name" value="ConA-like_dom_sf"/>
</dbReference>
<dbReference type="Gene3D" id="2.120.10.30">
    <property type="entry name" value="TolB, C-terminal domain"/>
    <property type="match status" value="1"/>
</dbReference>
<dbReference type="Pfam" id="PF18911">
    <property type="entry name" value="PKD_4"/>
    <property type="match status" value="1"/>
</dbReference>
<feature type="compositionally biased region" description="Polar residues" evidence="3">
    <location>
        <begin position="1"/>
        <end position="12"/>
    </location>
</feature>
<dbReference type="SMART" id="SM00560">
    <property type="entry name" value="LamGL"/>
    <property type="match status" value="1"/>
</dbReference>
<dbReference type="PANTHER" id="PTHR19328">
    <property type="entry name" value="HEDGEHOG-INTERACTING PROTEIN"/>
    <property type="match status" value="1"/>
</dbReference>
<dbReference type="Pfam" id="PF07995">
    <property type="entry name" value="GSDH"/>
    <property type="match status" value="2"/>
</dbReference>
<organism evidence="5 6">
    <name type="scientific">Yinghuangia aomiensis</name>
    <dbReference type="NCBI Taxonomy" id="676205"/>
    <lineage>
        <taxon>Bacteria</taxon>
        <taxon>Bacillati</taxon>
        <taxon>Actinomycetota</taxon>
        <taxon>Actinomycetes</taxon>
        <taxon>Kitasatosporales</taxon>
        <taxon>Streptomycetaceae</taxon>
        <taxon>Yinghuangia</taxon>
    </lineage>
</organism>
<dbReference type="PROSITE" id="PS50093">
    <property type="entry name" value="PKD"/>
    <property type="match status" value="1"/>
</dbReference>
<comment type="caution">
    <text evidence="5">The sequence shown here is derived from an EMBL/GenBank/DDBJ whole genome shotgun (WGS) entry which is preliminary data.</text>
</comment>
<dbReference type="SUPFAM" id="SSF49299">
    <property type="entry name" value="PKD domain"/>
    <property type="match status" value="1"/>
</dbReference>
<evidence type="ECO:0000256" key="2">
    <source>
        <dbReference type="ARBA" id="ARBA00023157"/>
    </source>
</evidence>
<dbReference type="SUPFAM" id="SSF50952">
    <property type="entry name" value="Soluble quinoprotein glucose dehydrogenase"/>
    <property type="match status" value="1"/>
</dbReference>
<evidence type="ECO:0000259" key="4">
    <source>
        <dbReference type="PROSITE" id="PS50093"/>
    </source>
</evidence>
<protein>
    <recommendedName>
        <fullName evidence="4">PKD domain-containing protein</fullName>
    </recommendedName>
</protein>
<dbReference type="InterPro" id="IPR000601">
    <property type="entry name" value="PKD_dom"/>
</dbReference>
<dbReference type="Gene3D" id="2.60.120.200">
    <property type="match status" value="1"/>
</dbReference>
<evidence type="ECO:0000313" key="6">
    <source>
        <dbReference type="Proteomes" id="UP001500466"/>
    </source>
</evidence>
<feature type="domain" description="PKD" evidence="4">
    <location>
        <begin position="622"/>
        <end position="704"/>
    </location>
</feature>
<sequence>MVETKPSPTLHNAPNPHDATRPLHIPIYRRKAPSAPQFPNGPSVFFKAKRSRPIPEQTYRSPHVSPAARGCTGFAHTALAHRARGHPARRPSDEPRTASVPVHAQGGSMTGTTRFRTPTRVRRLIAAGAALLTALTLASAPSVAGAAGPASAAASGPAQAQAAAGTVPASFQDQTVFSGLSSPIDVEFASDGRVFVAEKSGIIKVFASTSATTPTVFADLRTQVHNYWDRGLLGMALAPNFPADPSVYVLYAYDAPPGKSAPYWGTAGADADGCPNPPGPQTYGCVVTGRLSKLTATGNTAGPEQVLITDWCQQFPSHSTGSLAFGPDGYLYASAGDGASFDWADYGQTGASGPIAGKDPIPANPCGDAPSPVGTALTAPTAEGGALRAQDVRTTGDPTALNGSVIRIDPATGQGAPGNPFASSGDANARRIVAYGMRNPFRIGFRPGTSELWVGDVGWSTWEEVDRITTTSSATNFGWPCYEGNARQGGYESNNLNLCTSLYAQGAGAVKAPHYAYNHGAAVAANDGCPTANGSAISGIAFSPATNYPSQYQKSLFFADHSRRCIWTMAPDANGLPDPTKISVFASNVNPVQLKTGPDGDIYYVDLEGGRVARLHYTGNRPTARLTATPTNGTVPLTVAFDGTASSDPDAGQTLGYAWDFDRNGTTDATTPTATWTYSAPGTYHPQLTVTDPTGLTGTAETTIVAGNAPPTAVIDTPAASLTWKVGDPIPFAGHATDPQDGTLPATNLHWQLIMHHCTTPSACHEHVITALDGVASGTFTAVDHEYPSWLEVRLTAQDSGGLTSTASVRLDPKTADITLASSPSGLTLGFNQTQQAGPVTKTLIVGGTGSIAAPSPQTLNGKTYRFVSWSDGGAQSHNITAPATATTLTAVYQEVATPSGLVAAYGFNAGSGTAVADASGNGNNGTAANAAWGAGKFGQAMTFNGTSSMVTVPNTASQTLTTKMTLEAWVKPTTVSGWRNVVLKERSGGLSYGLYAGGDDFAAGYIRIGADDQGIGATGNLTANAWSHIAVTYDGATLKFFVNGVQVGSRAQTGTIAAGSDPLRIGGNAVWGEYFSGQIDEVRIYSRALSAAEIATDMNTAI</sequence>
<dbReference type="CDD" id="cd00146">
    <property type="entry name" value="PKD"/>
    <property type="match status" value="1"/>
</dbReference>
<feature type="region of interest" description="Disordered" evidence="3">
    <location>
        <begin position="81"/>
        <end position="117"/>
    </location>
</feature>
<keyword evidence="2" id="KW-1015">Disulfide bond</keyword>
<dbReference type="EMBL" id="BAABHS010000001">
    <property type="protein sequence ID" value="GAA4944638.1"/>
    <property type="molecule type" value="Genomic_DNA"/>
</dbReference>
<dbReference type="InterPro" id="IPR006558">
    <property type="entry name" value="LamG-like"/>
</dbReference>
<gene>
    <name evidence="5" type="ORF">GCM10023205_00270</name>
</gene>
<dbReference type="InterPro" id="IPR011042">
    <property type="entry name" value="6-blade_b-propeller_TolB-like"/>
</dbReference>
<dbReference type="InterPro" id="IPR022409">
    <property type="entry name" value="PKD/Chitinase_dom"/>
</dbReference>
<evidence type="ECO:0000313" key="5">
    <source>
        <dbReference type="EMBL" id="GAA4944638.1"/>
    </source>
</evidence>
<dbReference type="SMART" id="SM00089">
    <property type="entry name" value="PKD"/>
    <property type="match status" value="1"/>
</dbReference>
<dbReference type="InterPro" id="IPR035986">
    <property type="entry name" value="PKD_dom_sf"/>
</dbReference>
<dbReference type="InterPro" id="IPR011041">
    <property type="entry name" value="Quinoprot_gluc/sorb_DH_b-prop"/>
</dbReference>
<evidence type="ECO:0000256" key="3">
    <source>
        <dbReference type="SAM" id="MobiDB-lite"/>
    </source>
</evidence>
<keyword evidence="1" id="KW-0732">Signal</keyword>
<dbReference type="Gene3D" id="2.60.40.10">
    <property type="entry name" value="Immunoglobulins"/>
    <property type="match status" value="1"/>
</dbReference>
<evidence type="ECO:0000256" key="1">
    <source>
        <dbReference type="ARBA" id="ARBA00022729"/>
    </source>
</evidence>
<reference evidence="6" key="1">
    <citation type="journal article" date="2019" name="Int. J. Syst. Evol. Microbiol.">
        <title>The Global Catalogue of Microorganisms (GCM) 10K type strain sequencing project: providing services to taxonomists for standard genome sequencing and annotation.</title>
        <authorList>
            <consortium name="The Broad Institute Genomics Platform"/>
            <consortium name="The Broad Institute Genome Sequencing Center for Infectious Disease"/>
            <person name="Wu L."/>
            <person name="Ma J."/>
        </authorList>
    </citation>
    <scope>NUCLEOTIDE SEQUENCE [LARGE SCALE GENOMIC DNA]</scope>
    <source>
        <strain evidence="6">JCM 17986</strain>
    </source>
</reference>
<dbReference type="InterPro" id="IPR013783">
    <property type="entry name" value="Ig-like_fold"/>
</dbReference>
<name>A0ABP9GIK9_9ACTN</name>
<dbReference type="Proteomes" id="UP001500466">
    <property type="component" value="Unassembled WGS sequence"/>
</dbReference>
<proteinExistence type="predicted"/>
<dbReference type="SUPFAM" id="SSF63829">
    <property type="entry name" value="Calcium-dependent phosphotriesterase"/>
    <property type="match status" value="1"/>
</dbReference>
<dbReference type="Pfam" id="PF13385">
    <property type="entry name" value="Laminin_G_3"/>
    <property type="match status" value="1"/>
</dbReference>
<keyword evidence="6" id="KW-1185">Reference proteome</keyword>
<accession>A0ABP9GIK9</accession>
<dbReference type="SUPFAM" id="SSF49899">
    <property type="entry name" value="Concanavalin A-like lectins/glucanases"/>
    <property type="match status" value="1"/>
</dbReference>